<proteinExistence type="predicted"/>
<gene>
    <name evidence="2" type="ORF">HID58_043950</name>
</gene>
<dbReference type="EMBL" id="JAGKQM010000011">
    <property type="protein sequence ID" value="KAH0904447.1"/>
    <property type="molecule type" value="Genomic_DNA"/>
</dbReference>
<feature type="transmembrane region" description="Helical" evidence="1">
    <location>
        <begin position="92"/>
        <end position="111"/>
    </location>
</feature>
<keyword evidence="1" id="KW-0472">Membrane</keyword>
<protein>
    <submittedName>
        <fullName evidence="2">Uncharacterized protein</fullName>
    </submittedName>
</protein>
<dbReference type="Proteomes" id="UP000824890">
    <property type="component" value="Unassembled WGS sequence"/>
</dbReference>
<sequence>MQVYEFSVVRLFLMMLYAVLELHLLGLGQSLAVFYDSFLVVGLPLIVHARLGFQDLFPFSLCSLILLHFSSLVTSLVALHFAMFATQGLHSVFFRVWISFVYVLWASKIISCLKLELWFLCGVFYLLAGGSVLVK</sequence>
<organism evidence="2 3">
    <name type="scientific">Brassica napus</name>
    <name type="common">Rape</name>
    <dbReference type="NCBI Taxonomy" id="3708"/>
    <lineage>
        <taxon>Eukaryota</taxon>
        <taxon>Viridiplantae</taxon>
        <taxon>Streptophyta</taxon>
        <taxon>Embryophyta</taxon>
        <taxon>Tracheophyta</taxon>
        <taxon>Spermatophyta</taxon>
        <taxon>Magnoliopsida</taxon>
        <taxon>eudicotyledons</taxon>
        <taxon>Gunneridae</taxon>
        <taxon>Pentapetalae</taxon>
        <taxon>rosids</taxon>
        <taxon>malvids</taxon>
        <taxon>Brassicales</taxon>
        <taxon>Brassicaceae</taxon>
        <taxon>Brassiceae</taxon>
        <taxon>Brassica</taxon>
    </lineage>
</organism>
<feature type="transmembrane region" description="Helical" evidence="1">
    <location>
        <begin position="32"/>
        <end position="51"/>
    </location>
</feature>
<feature type="transmembrane region" description="Helical" evidence="1">
    <location>
        <begin position="6"/>
        <end position="25"/>
    </location>
</feature>
<evidence type="ECO:0000313" key="2">
    <source>
        <dbReference type="EMBL" id="KAH0904447.1"/>
    </source>
</evidence>
<keyword evidence="1" id="KW-1133">Transmembrane helix</keyword>
<name>A0ABQ8BJ19_BRANA</name>
<keyword evidence="1" id="KW-0812">Transmembrane</keyword>
<evidence type="ECO:0000256" key="1">
    <source>
        <dbReference type="SAM" id="Phobius"/>
    </source>
</evidence>
<feature type="transmembrane region" description="Helical" evidence="1">
    <location>
        <begin position="117"/>
        <end position="134"/>
    </location>
</feature>
<keyword evidence="3" id="KW-1185">Reference proteome</keyword>
<evidence type="ECO:0000313" key="3">
    <source>
        <dbReference type="Proteomes" id="UP000824890"/>
    </source>
</evidence>
<accession>A0ABQ8BJ19</accession>
<reference evidence="2 3" key="1">
    <citation type="submission" date="2021-05" db="EMBL/GenBank/DDBJ databases">
        <title>Genome Assembly of Synthetic Allotetraploid Brassica napus Reveals Homoeologous Exchanges between Subgenomes.</title>
        <authorList>
            <person name="Davis J.T."/>
        </authorList>
    </citation>
    <scope>NUCLEOTIDE SEQUENCE [LARGE SCALE GENOMIC DNA]</scope>
    <source>
        <strain evidence="3">cv. Da-Ae</strain>
        <tissue evidence="2">Seedling</tissue>
    </source>
</reference>
<comment type="caution">
    <text evidence="2">The sequence shown here is derived from an EMBL/GenBank/DDBJ whole genome shotgun (WGS) entry which is preliminary data.</text>
</comment>
<feature type="transmembrane region" description="Helical" evidence="1">
    <location>
        <begin position="57"/>
        <end position="85"/>
    </location>
</feature>